<keyword evidence="2" id="KW-1003">Cell membrane</keyword>
<accession>A0A2B7Y581</accession>
<comment type="subcellular location">
    <subcellularLocation>
        <location evidence="1">Cell membrane</location>
        <topology evidence="1">Lipid-anchor</topology>
        <topology evidence="1">GPI-anchor</topology>
    </subcellularLocation>
</comment>
<feature type="transmembrane region" description="Helical" evidence="8">
    <location>
        <begin position="230"/>
        <end position="247"/>
    </location>
</feature>
<evidence type="ECO:0000313" key="11">
    <source>
        <dbReference type="EMBL" id="PGH16279.1"/>
    </source>
</evidence>
<evidence type="ECO:0000256" key="8">
    <source>
        <dbReference type="SAM" id="Phobius"/>
    </source>
</evidence>
<reference evidence="11 12" key="1">
    <citation type="submission" date="2017-10" db="EMBL/GenBank/DDBJ databases">
        <title>Comparative genomics in systemic dimorphic fungi from Ajellomycetaceae.</title>
        <authorList>
            <person name="Munoz J.F."/>
            <person name="Mcewen J.G."/>
            <person name="Clay O.K."/>
            <person name="Cuomo C.A."/>
        </authorList>
    </citation>
    <scope>NUCLEOTIDE SEQUENCE [LARGE SCALE GENOMIC DNA]</scope>
    <source>
        <strain evidence="11 12">UAMH5409</strain>
    </source>
</reference>
<name>A0A2B7Y581_9EURO</name>
<dbReference type="OrthoDB" id="5329488at2759"/>
<dbReference type="Proteomes" id="UP000223968">
    <property type="component" value="Unassembled WGS sequence"/>
</dbReference>
<evidence type="ECO:0000256" key="7">
    <source>
        <dbReference type="ARBA" id="ARBA00023288"/>
    </source>
</evidence>
<evidence type="ECO:0000256" key="9">
    <source>
        <dbReference type="SAM" id="SignalP"/>
    </source>
</evidence>
<evidence type="ECO:0000256" key="6">
    <source>
        <dbReference type="ARBA" id="ARBA00023180"/>
    </source>
</evidence>
<evidence type="ECO:0000259" key="10">
    <source>
        <dbReference type="Pfam" id="PF20238"/>
    </source>
</evidence>
<keyword evidence="6" id="KW-0325">Glycoprotein</keyword>
<proteinExistence type="predicted"/>
<keyword evidence="8" id="KW-0812">Transmembrane</keyword>
<evidence type="ECO:0000256" key="1">
    <source>
        <dbReference type="ARBA" id="ARBA00004609"/>
    </source>
</evidence>
<dbReference type="EMBL" id="PDNB01000018">
    <property type="protein sequence ID" value="PGH16279.1"/>
    <property type="molecule type" value="Genomic_DNA"/>
</dbReference>
<dbReference type="GO" id="GO:0098552">
    <property type="term" value="C:side of membrane"/>
    <property type="evidence" value="ECO:0007669"/>
    <property type="project" value="UniProtKB-KW"/>
</dbReference>
<keyword evidence="3" id="KW-0336">GPI-anchor</keyword>
<dbReference type="InterPro" id="IPR046530">
    <property type="entry name" value="BIM1-like_dom"/>
</dbReference>
<gene>
    <name evidence="11" type="ORF">AJ79_01818</name>
</gene>
<comment type="caution">
    <text evidence="11">The sequence shown here is derived from an EMBL/GenBank/DDBJ whole genome shotgun (WGS) entry which is preliminary data.</text>
</comment>
<protein>
    <recommendedName>
        <fullName evidence="10">Copper acquisition factor BIM1-like domain-containing protein</fullName>
    </recommendedName>
</protein>
<keyword evidence="8" id="KW-1133">Transmembrane helix</keyword>
<dbReference type="Pfam" id="PF20238">
    <property type="entry name" value="BIM1-like_dom"/>
    <property type="match status" value="1"/>
</dbReference>
<evidence type="ECO:0000256" key="3">
    <source>
        <dbReference type="ARBA" id="ARBA00022622"/>
    </source>
</evidence>
<organism evidence="11 12">
    <name type="scientific">Helicocarpus griseus UAMH5409</name>
    <dbReference type="NCBI Taxonomy" id="1447875"/>
    <lineage>
        <taxon>Eukaryota</taxon>
        <taxon>Fungi</taxon>
        <taxon>Dikarya</taxon>
        <taxon>Ascomycota</taxon>
        <taxon>Pezizomycotina</taxon>
        <taxon>Eurotiomycetes</taxon>
        <taxon>Eurotiomycetidae</taxon>
        <taxon>Onygenales</taxon>
        <taxon>Ajellomycetaceae</taxon>
        <taxon>Helicocarpus</taxon>
    </lineage>
</organism>
<feature type="signal peptide" evidence="9">
    <location>
        <begin position="1"/>
        <end position="25"/>
    </location>
</feature>
<dbReference type="CDD" id="cd21176">
    <property type="entry name" value="LPMO_auxiliary-like"/>
    <property type="match status" value="1"/>
</dbReference>
<dbReference type="PANTHER" id="PTHR34992:SF10">
    <property type="entry name" value="COPPER ACQUISITION FACTOR BIM1-LIKE DOMAIN-CONTAINING PROTEIN"/>
    <property type="match status" value="1"/>
</dbReference>
<evidence type="ECO:0000256" key="4">
    <source>
        <dbReference type="ARBA" id="ARBA00022729"/>
    </source>
</evidence>
<keyword evidence="7" id="KW-0449">Lipoprotein</keyword>
<dbReference type="PANTHER" id="PTHR34992">
    <property type="entry name" value="HYPHAL ANASTAMOSIS-7 PROTEIN"/>
    <property type="match status" value="1"/>
</dbReference>
<evidence type="ECO:0000256" key="5">
    <source>
        <dbReference type="ARBA" id="ARBA00023136"/>
    </source>
</evidence>
<keyword evidence="4 9" id="KW-0732">Signal</keyword>
<keyword evidence="12" id="KW-1185">Reference proteome</keyword>
<dbReference type="GO" id="GO:0005886">
    <property type="term" value="C:plasma membrane"/>
    <property type="evidence" value="ECO:0007669"/>
    <property type="project" value="UniProtKB-SubCell"/>
</dbReference>
<dbReference type="AlphaFoldDB" id="A0A2B7Y581"/>
<evidence type="ECO:0000313" key="12">
    <source>
        <dbReference type="Proteomes" id="UP000223968"/>
    </source>
</evidence>
<dbReference type="InterPro" id="IPR046936">
    <property type="entry name" value="BIM1-like"/>
</dbReference>
<keyword evidence="5 8" id="KW-0472">Membrane</keyword>
<evidence type="ECO:0000256" key="2">
    <source>
        <dbReference type="ARBA" id="ARBA00022475"/>
    </source>
</evidence>
<sequence>MRQQQSIKPWWAILLISLFASSVTAHTVFVYPGWRGNNLHTTGNMSATNGLAIAPNKSGNNESELLYTLGMQWAYPCGGMPVSTNRTKWPIKGGAVSFQPGWFSGHKTAFIYINLGIGTIAPNMSHPLISPFQLVGPTKDEYPGTFCLPQVPIPKHLDFLKVGDNATIQIIETALHGAALYNCVDITFAEPEDVPEVTPENCFNSTQLSAKYIFAMDVEGSASSITSSPLTSFAIVPLLLAGFFGLLF</sequence>
<feature type="domain" description="Copper acquisition factor BIM1-like" evidence="10">
    <location>
        <begin position="25"/>
        <end position="207"/>
    </location>
</feature>
<feature type="chain" id="PRO_5013038641" description="Copper acquisition factor BIM1-like domain-containing protein" evidence="9">
    <location>
        <begin position="26"/>
        <end position="248"/>
    </location>
</feature>
<dbReference type="STRING" id="1447875.A0A2B7Y581"/>